<feature type="compositionally biased region" description="Pro residues" evidence="2">
    <location>
        <begin position="409"/>
        <end position="418"/>
    </location>
</feature>
<protein>
    <submittedName>
        <fullName evidence="5">Mucoidy inhibitor MuiA family protein</fullName>
    </submittedName>
</protein>
<sequence length="748" mass="81774">MPIVESRLDTVTLYHQGARVTRLLSLDCPEGKPPSELEIPRLPLSLFDATVRVRVLSTDNPQADLSATHVRVGLWIPPRNAPLDTVDEAALRALRQQVRTVESQLQQLDWEMSILADIPVPERPEPEEGKPPPPAPMGARLALEQFSQEGVQSRLVEARSQREQLRKLKEEVAVLEDKMARASTAREVTAADLYKSVHVQLRHGGGELRRAELSVEYFIPGARWAPSYQCRLSRDCRQVELVTRALVCQYSGEDWRGVKLVLSTAAPMSWTELPELSSIRIGRAQPPSPARAGFRPPPKGAIALFSDFDRDRRSLLRGLSAPSAYALPALAAPVDLEEGVTFGGVSDALERRKEKKRLQKSERSMLDSLGSDDFRAEESAVYSEVAADEAMDAEMETSYPIAVAAPSPSMAPPPPPAPMLARPAMAAPGAPAARSRSVSRGGPGGGGVAPSQASLEAVVFTHLRLSPATDGMRNRLQPVDARRFYLESLARFQVEVRFDVMAVVAEAELRARSVANQDLPGGTADVRAASGHFDFSYTADATVDVPSDNTFHSVALGTRTGEASVLYVTVPREDSNVYRQAQVKNPLSAPMLPGPAEVYVGGEYVLSTTLPSVPPRGEFKLGLGVEQAIRCARNTRFREARSGEKIVATTELWHDLLIDLVNNLDREIVCEVRERIPQPAPNAEVVVEEGDVTPAWEPYVQEERGSVLEGGRRWRLTVPANGTSKLSAQYVVKLYANNELSGGNRREA</sequence>
<evidence type="ECO:0000256" key="2">
    <source>
        <dbReference type="SAM" id="MobiDB-lite"/>
    </source>
</evidence>
<feature type="domain" description="DUF4140" evidence="4">
    <location>
        <begin position="11"/>
        <end position="115"/>
    </location>
</feature>
<evidence type="ECO:0000313" key="5">
    <source>
        <dbReference type="EMBL" id="MCY1076791.1"/>
    </source>
</evidence>
<dbReference type="PANTHER" id="PTHR31005">
    <property type="entry name" value="DUF4139 DOMAIN-CONTAINING PROTEIN"/>
    <property type="match status" value="1"/>
</dbReference>
<dbReference type="InterPro" id="IPR025554">
    <property type="entry name" value="DUF4140"/>
</dbReference>
<dbReference type="Pfam" id="PF13600">
    <property type="entry name" value="DUF4140"/>
    <property type="match status" value="1"/>
</dbReference>
<feature type="region of interest" description="Disordered" evidence="2">
    <location>
        <begin position="408"/>
        <end position="451"/>
    </location>
</feature>
<proteinExistence type="predicted"/>
<dbReference type="EMBL" id="JAPNKA010000001">
    <property type="protein sequence ID" value="MCY1076791.1"/>
    <property type="molecule type" value="Genomic_DNA"/>
</dbReference>
<dbReference type="PANTHER" id="PTHR31005:SF8">
    <property type="entry name" value="DUF4139 DOMAIN-CONTAINING PROTEIN"/>
    <property type="match status" value="1"/>
</dbReference>
<feature type="domain" description="DUF4139" evidence="3">
    <location>
        <begin position="213"/>
        <end position="733"/>
    </location>
</feature>
<evidence type="ECO:0000256" key="1">
    <source>
        <dbReference type="SAM" id="Coils"/>
    </source>
</evidence>
<evidence type="ECO:0000259" key="4">
    <source>
        <dbReference type="Pfam" id="PF13600"/>
    </source>
</evidence>
<dbReference type="RefSeq" id="WP_267535654.1">
    <property type="nucleotide sequence ID" value="NZ_JAPNKA010000001.1"/>
</dbReference>
<name>A0ABT4A610_9BACT</name>
<dbReference type="Pfam" id="PF13598">
    <property type="entry name" value="DUF4139"/>
    <property type="match status" value="1"/>
</dbReference>
<keyword evidence="6" id="KW-1185">Reference proteome</keyword>
<keyword evidence="1" id="KW-0175">Coiled coil</keyword>
<organism evidence="5 6">
    <name type="scientific">Archangium lansingense</name>
    <dbReference type="NCBI Taxonomy" id="2995310"/>
    <lineage>
        <taxon>Bacteria</taxon>
        <taxon>Pseudomonadati</taxon>
        <taxon>Myxococcota</taxon>
        <taxon>Myxococcia</taxon>
        <taxon>Myxococcales</taxon>
        <taxon>Cystobacterineae</taxon>
        <taxon>Archangiaceae</taxon>
        <taxon>Archangium</taxon>
    </lineage>
</organism>
<evidence type="ECO:0000259" key="3">
    <source>
        <dbReference type="Pfam" id="PF13598"/>
    </source>
</evidence>
<dbReference type="InterPro" id="IPR011935">
    <property type="entry name" value="CHP02231"/>
</dbReference>
<feature type="coiled-coil region" evidence="1">
    <location>
        <begin position="151"/>
        <end position="185"/>
    </location>
</feature>
<evidence type="ECO:0000313" key="6">
    <source>
        <dbReference type="Proteomes" id="UP001207654"/>
    </source>
</evidence>
<dbReference type="InterPro" id="IPR037291">
    <property type="entry name" value="DUF4139"/>
</dbReference>
<accession>A0ABT4A610</accession>
<feature type="compositionally biased region" description="Low complexity" evidence="2">
    <location>
        <begin position="419"/>
        <end position="440"/>
    </location>
</feature>
<dbReference type="NCBIfam" id="TIGR02231">
    <property type="entry name" value="mucoidy inhibitor MuiA family protein"/>
    <property type="match status" value="1"/>
</dbReference>
<dbReference type="Proteomes" id="UP001207654">
    <property type="component" value="Unassembled WGS sequence"/>
</dbReference>
<reference evidence="5 6" key="1">
    <citation type="submission" date="2022-11" db="EMBL/GenBank/DDBJ databases">
        <title>Minimal conservation of predation-associated metabolite biosynthetic gene clusters underscores biosynthetic potential of Myxococcota including descriptions for ten novel species: Archangium lansinium sp. nov., Myxococcus landrumus sp. nov., Nannocystis bai.</title>
        <authorList>
            <person name="Ahearne A."/>
            <person name="Stevens C."/>
            <person name="Phillips K."/>
        </authorList>
    </citation>
    <scope>NUCLEOTIDE SEQUENCE [LARGE SCALE GENOMIC DNA]</scope>
    <source>
        <strain evidence="5 6">MIWBW</strain>
    </source>
</reference>
<feature type="region of interest" description="Disordered" evidence="2">
    <location>
        <begin position="351"/>
        <end position="371"/>
    </location>
</feature>
<gene>
    <name evidence="5" type="ORF">OV287_20120</name>
</gene>
<comment type="caution">
    <text evidence="5">The sequence shown here is derived from an EMBL/GenBank/DDBJ whole genome shotgun (WGS) entry which is preliminary data.</text>
</comment>